<comment type="similarity">
    <text evidence="7">Belongs to the UDP-glucose/GDP-mannose dehydrogenase family.</text>
</comment>
<evidence type="ECO:0000256" key="1">
    <source>
        <dbReference type="ARBA" id="ARBA00012935"/>
    </source>
</evidence>
<dbReference type="SUPFAM" id="SSF51735">
    <property type="entry name" value="NAD(P)-binding Rossmann-fold domains"/>
    <property type="match status" value="1"/>
</dbReference>
<dbReference type="AlphaFoldDB" id="A0A285P0W4"/>
<reference evidence="9 10" key="1">
    <citation type="submission" date="2017-09" db="EMBL/GenBank/DDBJ databases">
        <authorList>
            <person name="Ehlers B."/>
            <person name="Leendertz F.H."/>
        </authorList>
    </citation>
    <scope>NUCLEOTIDE SEQUENCE [LARGE SCALE GENOMIC DNA]</scope>
    <source>
        <strain evidence="9 10">DSM 27208</strain>
    </source>
</reference>
<dbReference type="InterPro" id="IPR008927">
    <property type="entry name" value="6-PGluconate_DH-like_C_sf"/>
</dbReference>
<dbReference type="GO" id="GO:0016628">
    <property type="term" value="F:oxidoreductase activity, acting on the CH-CH group of donors, NAD or NADP as acceptor"/>
    <property type="evidence" value="ECO:0007669"/>
    <property type="project" value="InterPro"/>
</dbReference>
<evidence type="ECO:0000313" key="10">
    <source>
        <dbReference type="Proteomes" id="UP000219453"/>
    </source>
</evidence>
<dbReference type="Pfam" id="PF00984">
    <property type="entry name" value="UDPG_MGDP_dh"/>
    <property type="match status" value="1"/>
</dbReference>
<dbReference type="SMART" id="SM00984">
    <property type="entry name" value="UDPG_MGDP_dh_C"/>
    <property type="match status" value="1"/>
</dbReference>
<dbReference type="InterPro" id="IPR014027">
    <property type="entry name" value="UDP-Glc/GDP-Man_DH_C"/>
</dbReference>
<evidence type="ECO:0000256" key="3">
    <source>
        <dbReference type="ARBA" id="ARBA00023002"/>
    </source>
</evidence>
<sequence>MNGVRDRIIRADATVAVVGLGYVGLPLACHFSEAGFDVVGFDIDLDRVEQLRDGTSYVEDIDDETVQQAIDQGFEPTTYANALEESDAFLVAVPTGVEQSEPDMSAVRKATKSVAENAPDREVLFVGCSTVYPGATEEIIRPTLRENGRRPGEDTLVAFAPERINPGGSYDFEEIPIVVGGDSDEERDAATTLLEAVVEETVPVESTGAAELTKVVENTYRMVNIALVNEVAKHAEEIGIDARGAIEAAGTKPFGFQAFSPGPGVGGHCIPVDPQFLTWQGRQDGRKLDLVEQAHAINESMPNHVVDSVETALAARGQSLDGSSLLVLGVSYKPNVGDVRNSPALDITNSLSSRGATTKLVDPQVDRVTIDGATIEPDNQIDPETVQEVDTVLLLVDHDTFEYETISGAELVVDTQAVIPDEFGGAVVRLGDGRTTEWRSEQVSTAPQTSSK</sequence>
<keyword evidence="10" id="KW-1185">Reference proteome</keyword>
<dbReference type="NCBIfam" id="TIGR03026">
    <property type="entry name" value="NDP-sugDHase"/>
    <property type="match status" value="1"/>
</dbReference>
<dbReference type="PIRSF" id="PIRSF500136">
    <property type="entry name" value="UDP_ManNAc_DH"/>
    <property type="match status" value="1"/>
</dbReference>
<keyword evidence="3" id="KW-0560">Oxidoreductase</keyword>
<dbReference type="OrthoDB" id="372050at2157"/>
<dbReference type="EC" id="1.1.1.336" evidence="1"/>
<dbReference type="Proteomes" id="UP000219453">
    <property type="component" value="Unassembled WGS sequence"/>
</dbReference>
<dbReference type="RefSeq" id="WP_097009379.1">
    <property type="nucleotide sequence ID" value="NZ_OBEJ01000003.1"/>
</dbReference>
<dbReference type="InterPro" id="IPR017476">
    <property type="entry name" value="UDP-Glc/GDP-Man"/>
</dbReference>
<dbReference type="InterPro" id="IPR014026">
    <property type="entry name" value="UDP-Glc/GDP-Man_DH_dimer"/>
</dbReference>
<evidence type="ECO:0000259" key="8">
    <source>
        <dbReference type="SMART" id="SM00984"/>
    </source>
</evidence>
<protein>
    <recommendedName>
        <fullName evidence="2">UDP-N-acetyl-D-mannosamine dehydrogenase</fullName>
        <ecNumber evidence="1">1.1.1.336</ecNumber>
    </recommendedName>
    <alternativeName>
        <fullName evidence="5">UDP-ManNAc 6-dehydrogenase</fullName>
    </alternativeName>
</protein>
<dbReference type="GO" id="GO:0089714">
    <property type="term" value="F:UDP-N-acetyl-D-mannosamine dehydrogenase activity"/>
    <property type="evidence" value="ECO:0007669"/>
    <property type="project" value="UniProtKB-EC"/>
</dbReference>
<keyword evidence="4" id="KW-0520">NAD</keyword>
<dbReference type="InterPro" id="IPR001732">
    <property type="entry name" value="UDP-Glc/GDP-Man_DH_N"/>
</dbReference>
<evidence type="ECO:0000256" key="2">
    <source>
        <dbReference type="ARBA" id="ARBA00016796"/>
    </source>
</evidence>
<dbReference type="PANTHER" id="PTHR43491">
    <property type="entry name" value="UDP-N-ACETYL-D-MANNOSAMINE DEHYDROGENASE"/>
    <property type="match status" value="1"/>
</dbReference>
<organism evidence="9 10">
    <name type="scientific">Natronoarchaeum philippinense</name>
    <dbReference type="NCBI Taxonomy" id="558529"/>
    <lineage>
        <taxon>Archaea</taxon>
        <taxon>Methanobacteriati</taxon>
        <taxon>Methanobacteriota</taxon>
        <taxon>Stenosarchaea group</taxon>
        <taxon>Halobacteria</taxon>
        <taxon>Halobacteriales</taxon>
        <taxon>Natronoarchaeaceae</taxon>
    </lineage>
</organism>
<dbReference type="InterPro" id="IPR036220">
    <property type="entry name" value="UDP-Glc/GDP-Man_DH_C_sf"/>
</dbReference>
<dbReference type="EMBL" id="OBEJ01000003">
    <property type="protein sequence ID" value="SNZ15369.1"/>
    <property type="molecule type" value="Genomic_DNA"/>
</dbReference>
<dbReference type="PIRSF" id="PIRSF000124">
    <property type="entry name" value="UDPglc_GDPman_dh"/>
    <property type="match status" value="1"/>
</dbReference>
<dbReference type="InterPro" id="IPR036291">
    <property type="entry name" value="NAD(P)-bd_dom_sf"/>
</dbReference>
<dbReference type="SUPFAM" id="SSF52413">
    <property type="entry name" value="UDP-glucose/GDP-mannose dehydrogenase C-terminal domain"/>
    <property type="match status" value="1"/>
</dbReference>
<dbReference type="PANTHER" id="PTHR43491:SF1">
    <property type="entry name" value="UDP-N-ACETYL-D-MANNOSAMINE DEHYDROGENASE"/>
    <property type="match status" value="1"/>
</dbReference>
<evidence type="ECO:0000256" key="4">
    <source>
        <dbReference type="ARBA" id="ARBA00023027"/>
    </source>
</evidence>
<evidence type="ECO:0000256" key="5">
    <source>
        <dbReference type="ARBA" id="ARBA00030172"/>
    </source>
</evidence>
<dbReference type="Pfam" id="PF03720">
    <property type="entry name" value="UDPG_MGDP_dh_C"/>
    <property type="match status" value="1"/>
</dbReference>
<evidence type="ECO:0000313" key="9">
    <source>
        <dbReference type="EMBL" id="SNZ15369.1"/>
    </source>
</evidence>
<comment type="catalytic activity">
    <reaction evidence="6">
        <text>UDP-N-acetyl-alpha-D-mannosamine + 2 NAD(+) + H2O = UDP-N-acetyl-alpha-D-mannosaminouronate + 2 NADH + 3 H(+)</text>
        <dbReference type="Rhea" id="RHEA:25780"/>
        <dbReference type="ChEBI" id="CHEBI:15377"/>
        <dbReference type="ChEBI" id="CHEBI:15378"/>
        <dbReference type="ChEBI" id="CHEBI:57540"/>
        <dbReference type="ChEBI" id="CHEBI:57945"/>
        <dbReference type="ChEBI" id="CHEBI:68623"/>
        <dbReference type="ChEBI" id="CHEBI:70731"/>
        <dbReference type="EC" id="1.1.1.336"/>
    </reaction>
</comment>
<dbReference type="Pfam" id="PF03721">
    <property type="entry name" value="UDPG_MGDP_dh_N"/>
    <property type="match status" value="1"/>
</dbReference>
<dbReference type="GO" id="GO:0051287">
    <property type="term" value="F:NAD binding"/>
    <property type="evidence" value="ECO:0007669"/>
    <property type="project" value="InterPro"/>
</dbReference>
<dbReference type="Gene3D" id="3.40.50.720">
    <property type="entry name" value="NAD(P)-binding Rossmann-like Domain"/>
    <property type="match status" value="2"/>
</dbReference>
<gene>
    <name evidence="9" type="ORF">SAMN06269185_2469</name>
</gene>
<dbReference type="InterPro" id="IPR028359">
    <property type="entry name" value="UDP_ManNAc/GlcNAc_DH"/>
</dbReference>
<dbReference type="GO" id="GO:0000271">
    <property type="term" value="P:polysaccharide biosynthetic process"/>
    <property type="evidence" value="ECO:0007669"/>
    <property type="project" value="InterPro"/>
</dbReference>
<dbReference type="SUPFAM" id="SSF48179">
    <property type="entry name" value="6-phosphogluconate dehydrogenase C-terminal domain-like"/>
    <property type="match status" value="1"/>
</dbReference>
<name>A0A285P0W4_NATPI</name>
<evidence type="ECO:0000256" key="7">
    <source>
        <dbReference type="PIRNR" id="PIRNR000124"/>
    </source>
</evidence>
<proteinExistence type="inferred from homology"/>
<accession>A0A285P0W4</accession>
<feature type="domain" description="UDP-glucose/GDP-mannose dehydrogenase C-terminal" evidence="8">
    <location>
        <begin position="326"/>
        <end position="421"/>
    </location>
</feature>
<evidence type="ECO:0000256" key="6">
    <source>
        <dbReference type="ARBA" id="ARBA00049130"/>
    </source>
</evidence>